<keyword evidence="3" id="KW-1185">Reference proteome</keyword>
<dbReference type="GeneID" id="77805084"/>
<feature type="region of interest" description="Disordered" evidence="1">
    <location>
        <begin position="1"/>
        <end position="49"/>
    </location>
</feature>
<evidence type="ECO:0000256" key="1">
    <source>
        <dbReference type="SAM" id="MobiDB-lite"/>
    </source>
</evidence>
<feature type="region of interest" description="Disordered" evidence="1">
    <location>
        <begin position="199"/>
        <end position="252"/>
    </location>
</feature>
<accession>A0ABY7D5H6</accession>
<evidence type="ECO:0000313" key="2">
    <source>
        <dbReference type="EMBL" id="WAQ92626.1"/>
    </source>
</evidence>
<evidence type="ECO:0000313" key="3">
    <source>
        <dbReference type="Proteomes" id="UP001164743"/>
    </source>
</evidence>
<evidence type="ECO:0008006" key="4">
    <source>
        <dbReference type="Google" id="ProtNLM"/>
    </source>
</evidence>
<dbReference type="EMBL" id="CP110437">
    <property type="protein sequence ID" value="WAQ92626.1"/>
    <property type="molecule type" value="Genomic_DNA"/>
</dbReference>
<organism evidence="2 3">
    <name type="scientific">Puccinia triticina</name>
    <dbReference type="NCBI Taxonomy" id="208348"/>
    <lineage>
        <taxon>Eukaryota</taxon>
        <taxon>Fungi</taxon>
        <taxon>Dikarya</taxon>
        <taxon>Basidiomycota</taxon>
        <taxon>Pucciniomycotina</taxon>
        <taxon>Pucciniomycetes</taxon>
        <taxon>Pucciniales</taxon>
        <taxon>Pucciniaceae</taxon>
        <taxon>Puccinia</taxon>
    </lineage>
</organism>
<dbReference type="Proteomes" id="UP001164743">
    <property type="component" value="Chromosome 17A"/>
</dbReference>
<proteinExistence type="predicted"/>
<feature type="compositionally biased region" description="Polar residues" evidence="1">
    <location>
        <begin position="36"/>
        <end position="49"/>
    </location>
</feature>
<feature type="compositionally biased region" description="Basic and acidic residues" evidence="1">
    <location>
        <begin position="199"/>
        <end position="209"/>
    </location>
</feature>
<protein>
    <recommendedName>
        <fullName evidence="4">RGS domain-containing protein</fullName>
    </recommendedName>
</protein>
<reference evidence="2" key="1">
    <citation type="submission" date="2022-10" db="EMBL/GenBank/DDBJ databases">
        <title>Puccinia triticina Genome sequencing and assembly.</title>
        <authorList>
            <person name="Li C."/>
        </authorList>
    </citation>
    <scope>NUCLEOTIDE SEQUENCE</scope>
    <source>
        <strain evidence="2">Pt15</strain>
    </source>
</reference>
<name>A0ABY7D5H6_9BASI</name>
<gene>
    <name evidence="2" type="ORF">PtA15_17A108</name>
</gene>
<sequence>MAERPGGVAGYGSCASASPSPGPPRRPRPARPQAAISNSHNDILDVQRNSKTLAFTEAKESPEEYIERVLNPIKSTRFQRTSAELPESKQEGEILIKQIMQEFRSLRENVKSMGSASIRAMVQPYHSQVQHSVFVPSRYASKLDEIHQKVAILKDNRLATLKGRFPTISILPNNYSPPATDLLIQPKSAETDDAKIVLGEAERQSRDPADIASSSRPAVDDEEHSKMPPDEDLSKQPSARRPEEPALGGDSQRIIMQLIGKDVAEETMDLVTKSSPNHEQHVDCDISVHRLGFQTIHFMHRNHLIDHHSFSSLFTEAILDEAAQNMFRSYIYDQPHLFGNSHIEDCKNVFNGWYASPDREMFSVLEPRKQRLFLFYSVKQIFNRYKKLPESAKVPLLEDSIDYYHDSLFKRPIFLTLLEKESPLSPSESARRGMLTEDLRDLCYVLGRIERLDPNGKHPNEASVVFQAARFFKESYPAMKLIEQGHEFEKKYALMDACSRLHGRLDNIRIYLESRFAGTHPSPMGLEVVPPATTSRGSPFSPRDELALVSAHVDLLLAEHDRAIQRILDGAPKNRYCDHIRVADRVAALKDRITELRRQSASKNPHLLYVSPDQPAAG</sequence>
<dbReference type="RefSeq" id="XP_053028181.1">
    <property type="nucleotide sequence ID" value="XM_053164189.1"/>
</dbReference>
<feature type="compositionally biased region" description="Basic and acidic residues" evidence="1">
    <location>
        <begin position="223"/>
        <end position="244"/>
    </location>
</feature>